<dbReference type="EMBL" id="JBHSVR010000001">
    <property type="protein sequence ID" value="MFC6632614.1"/>
    <property type="molecule type" value="Genomic_DNA"/>
</dbReference>
<evidence type="ECO:0000313" key="1">
    <source>
        <dbReference type="EMBL" id="MFC6632614.1"/>
    </source>
</evidence>
<reference evidence="2" key="1">
    <citation type="journal article" date="2019" name="Int. J. Syst. Evol. Microbiol.">
        <title>The Global Catalogue of Microorganisms (GCM) 10K type strain sequencing project: providing services to taxonomists for standard genome sequencing and annotation.</title>
        <authorList>
            <consortium name="The Broad Institute Genomics Platform"/>
            <consortium name="The Broad Institute Genome Sequencing Center for Infectious Disease"/>
            <person name="Wu L."/>
            <person name="Ma J."/>
        </authorList>
    </citation>
    <scope>NUCLEOTIDE SEQUENCE [LARGE SCALE GENOMIC DNA]</scope>
    <source>
        <strain evidence="2">CGMCC 1.13718</strain>
    </source>
</reference>
<name>A0ABW1YIP1_9GAMM</name>
<dbReference type="NCBIfam" id="NF038106">
    <property type="entry name" value="gamma_NF038106"/>
    <property type="match status" value="1"/>
</dbReference>
<gene>
    <name evidence="1" type="ORF">ACFQBM_04940</name>
</gene>
<dbReference type="Proteomes" id="UP001596425">
    <property type="component" value="Unassembled WGS sequence"/>
</dbReference>
<accession>A0ABW1YIP1</accession>
<dbReference type="RefSeq" id="WP_193192042.1">
    <property type="nucleotide sequence ID" value="NZ_JACZFR010000025.1"/>
</dbReference>
<proteinExistence type="predicted"/>
<evidence type="ECO:0000313" key="2">
    <source>
        <dbReference type="Proteomes" id="UP001596425"/>
    </source>
</evidence>
<protein>
    <submittedName>
        <fullName evidence="1">PA4642 family protein</fullName>
    </submittedName>
</protein>
<dbReference type="InterPro" id="IPR047742">
    <property type="entry name" value="PA4642-like"/>
</dbReference>
<sequence>MSLKKDKQKVLGETFDEERIAGFLIGEAPEGVERDFHLLERAYRSMKAENFETFVRLFQAQKLDLDSPGPDGKTLLARIQEHRQSEDYAGILKAAGAKS</sequence>
<organism evidence="1 2">
    <name type="scientific">Microbulbifer taiwanensis</name>
    <dbReference type="NCBI Taxonomy" id="986746"/>
    <lineage>
        <taxon>Bacteria</taxon>
        <taxon>Pseudomonadati</taxon>
        <taxon>Pseudomonadota</taxon>
        <taxon>Gammaproteobacteria</taxon>
        <taxon>Cellvibrionales</taxon>
        <taxon>Microbulbiferaceae</taxon>
        <taxon>Microbulbifer</taxon>
    </lineage>
</organism>
<keyword evidence="2" id="KW-1185">Reference proteome</keyword>
<comment type="caution">
    <text evidence="1">The sequence shown here is derived from an EMBL/GenBank/DDBJ whole genome shotgun (WGS) entry which is preliminary data.</text>
</comment>